<gene>
    <name evidence="2" type="ORF">CTheo_8176</name>
</gene>
<feature type="coiled-coil region" evidence="1">
    <location>
        <begin position="54"/>
        <end position="118"/>
    </location>
</feature>
<accession>A0A5N5Q9E2</accession>
<comment type="caution">
    <text evidence="2">The sequence shown here is derived from an EMBL/GenBank/DDBJ whole genome shotgun (WGS) entry which is preliminary data.</text>
</comment>
<dbReference type="OrthoDB" id="2020852at2759"/>
<dbReference type="EMBL" id="SSOP01000469">
    <property type="protein sequence ID" value="KAB5588382.1"/>
    <property type="molecule type" value="Genomic_DNA"/>
</dbReference>
<dbReference type="Proteomes" id="UP000383932">
    <property type="component" value="Unassembled WGS sequence"/>
</dbReference>
<sequence>MDCLEVLQSSDPFIIEALRDFDLLAIPSSPSNPPSRSMFQASLLQDSNVCHFLVRNLEQDVRKVTEELEDRLHEPEAEAAELRERLIGRSRDVHQEHASKLEAEISQLTREVVVLSGENQTLKTKPRELKVTLRTEQLGTTEAVNRIKMLDVGVAG</sequence>
<organism evidence="2 3">
    <name type="scientific">Ceratobasidium theobromae</name>
    <dbReference type="NCBI Taxonomy" id="1582974"/>
    <lineage>
        <taxon>Eukaryota</taxon>
        <taxon>Fungi</taxon>
        <taxon>Dikarya</taxon>
        <taxon>Basidiomycota</taxon>
        <taxon>Agaricomycotina</taxon>
        <taxon>Agaricomycetes</taxon>
        <taxon>Cantharellales</taxon>
        <taxon>Ceratobasidiaceae</taxon>
        <taxon>Ceratobasidium</taxon>
    </lineage>
</organism>
<evidence type="ECO:0000313" key="3">
    <source>
        <dbReference type="Proteomes" id="UP000383932"/>
    </source>
</evidence>
<proteinExistence type="predicted"/>
<dbReference type="AlphaFoldDB" id="A0A5N5Q9E2"/>
<evidence type="ECO:0000313" key="2">
    <source>
        <dbReference type="EMBL" id="KAB5588382.1"/>
    </source>
</evidence>
<keyword evidence="3" id="KW-1185">Reference proteome</keyword>
<keyword evidence="1" id="KW-0175">Coiled coil</keyword>
<protein>
    <submittedName>
        <fullName evidence="2">Uncharacterized protein</fullName>
    </submittedName>
</protein>
<evidence type="ECO:0000256" key="1">
    <source>
        <dbReference type="SAM" id="Coils"/>
    </source>
</evidence>
<reference evidence="2 3" key="1">
    <citation type="journal article" date="2019" name="Fungal Biol. Biotechnol.">
        <title>Draft genome sequence of fastidious pathogen Ceratobasidium theobromae, which causes vascular-streak dieback in Theobroma cacao.</title>
        <authorList>
            <person name="Ali S.S."/>
            <person name="Asman A."/>
            <person name="Shao J."/>
            <person name="Firmansyah A.P."/>
            <person name="Susilo A.W."/>
            <person name="Rosmana A."/>
            <person name="McMahon P."/>
            <person name="Junaid M."/>
            <person name="Guest D."/>
            <person name="Kheng T.Y."/>
            <person name="Meinhardt L.W."/>
            <person name="Bailey B.A."/>
        </authorList>
    </citation>
    <scope>NUCLEOTIDE SEQUENCE [LARGE SCALE GENOMIC DNA]</scope>
    <source>
        <strain evidence="2 3">CT2</strain>
    </source>
</reference>
<name>A0A5N5Q9E2_9AGAM</name>